<comment type="caution">
    <text evidence="8">The sequence shown here is derived from an EMBL/GenBank/DDBJ whole genome shotgun (WGS) entry which is preliminary data.</text>
</comment>
<evidence type="ECO:0000313" key="9">
    <source>
        <dbReference type="Proteomes" id="UP000298125"/>
    </source>
</evidence>
<dbReference type="GO" id="GO:0005886">
    <property type="term" value="C:plasma membrane"/>
    <property type="evidence" value="ECO:0007669"/>
    <property type="project" value="UniProtKB-SubCell"/>
</dbReference>
<proteinExistence type="predicted"/>
<feature type="domain" description="RDD" evidence="7">
    <location>
        <begin position="12"/>
        <end position="125"/>
    </location>
</feature>
<organism evidence="8 9">
    <name type="scientific">Leptospira perdikensis</name>
    <dbReference type="NCBI Taxonomy" id="2484948"/>
    <lineage>
        <taxon>Bacteria</taxon>
        <taxon>Pseudomonadati</taxon>
        <taxon>Spirochaetota</taxon>
        <taxon>Spirochaetia</taxon>
        <taxon>Leptospirales</taxon>
        <taxon>Leptospiraceae</taxon>
        <taxon>Leptospira</taxon>
    </lineage>
</organism>
<protein>
    <submittedName>
        <fullName evidence="8">RDD family protein</fullName>
    </submittedName>
</protein>
<keyword evidence="3 6" id="KW-0812">Transmembrane</keyword>
<evidence type="ECO:0000313" key="8">
    <source>
        <dbReference type="EMBL" id="TGL44376.1"/>
    </source>
</evidence>
<comment type="subcellular location">
    <subcellularLocation>
        <location evidence="1">Cell membrane</location>
        <topology evidence="1">Multi-pass membrane protein</topology>
    </subcellularLocation>
</comment>
<sequence length="135" mass="15336">MTSTNNLISAAASMSDRYIAMIYDAIFFLLIIFLSAKLILFLNIDGRVAQYVFFVFLFLYDPLCVSLFRATPGHFLKGLRVVSTDSKNLNFFKSFVRYIVKITLGILSLITILGSKKQAIHDKLTSSYVVYKNKL</sequence>
<name>A0A4R9JHK3_9LEPT</name>
<keyword evidence="5 6" id="KW-0472">Membrane</keyword>
<dbReference type="EMBL" id="RQGA01000003">
    <property type="protein sequence ID" value="TGL44376.1"/>
    <property type="molecule type" value="Genomic_DNA"/>
</dbReference>
<evidence type="ECO:0000256" key="3">
    <source>
        <dbReference type="ARBA" id="ARBA00022692"/>
    </source>
</evidence>
<accession>A0A4R9JHK3</accession>
<keyword evidence="4 6" id="KW-1133">Transmembrane helix</keyword>
<dbReference type="RefSeq" id="WP_135576054.1">
    <property type="nucleotide sequence ID" value="NZ_RQGA01000003.1"/>
</dbReference>
<feature type="transmembrane region" description="Helical" evidence="6">
    <location>
        <begin position="51"/>
        <end position="70"/>
    </location>
</feature>
<dbReference type="AlphaFoldDB" id="A0A4R9JHK3"/>
<evidence type="ECO:0000256" key="1">
    <source>
        <dbReference type="ARBA" id="ARBA00004651"/>
    </source>
</evidence>
<feature type="transmembrane region" description="Helical" evidence="6">
    <location>
        <begin position="20"/>
        <end position="44"/>
    </location>
</feature>
<reference evidence="8" key="1">
    <citation type="journal article" date="2019" name="PLoS Negl. Trop. Dis.">
        <title>Revisiting the worldwide diversity of Leptospira species in the environment.</title>
        <authorList>
            <person name="Vincent A.T."/>
            <person name="Schiettekatte O."/>
            <person name="Bourhy P."/>
            <person name="Veyrier F.J."/>
            <person name="Picardeau M."/>
        </authorList>
    </citation>
    <scope>NUCLEOTIDE SEQUENCE [LARGE SCALE GENOMIC DNA]</scope>
    <source>
        <strain evidence="8">201702692</strain>
    </source>
</reference>
<evidence type="ECO:0000259" key="7">
    <source>
        <dbReference type="Pfam" id="PF06271"/>
    </source>
</evidence>
<evidence type="ECO:0000256" key="4">
    <source>
        <dbReference type="ARBA" id="ARBA00022989"/>
    </source>
</evidence>
<evidence type="ECO:0000256" key="5">
    <source>
        <dbReference type="ARBA" id="ARBA00023136"/>
    </source>
</evidence>
<evidence type="ECO:0000256" key="2">
    <source>
        <dbReference type="ARBA" id="ARBA00022475"/>
    </source>
</evidence>
<keyword evidence="9" id="KW-1185">Reference proteome</keyword>
<dbReference type="PANTHER" id="PTHR36115:SF6">
    <property type="entry name" value="PROLINE-RICH ANTIGEN HOMOLOG"/>
    <property type="match status" value="1"/>
</dbReference>
<dbReference type="InterPro" id="IPR010432">
    <property type="entry name" value="RDD"/>
</dbReference>
<dbReference type="Pfam" id="PF06271">
    <property type="entry name" value="RDD"/>
    <property type="match status" value="1"/>
</dbReference>
<gene>
    <name evidence="8" type="ORF">EHQ49_02570</name>
</gene>
<keyword evidence="2" id="KW-1003">Cell membrane</keyword>
<dbReference type="OrthoDB" id="344266at2"/>
<dbReference type="PANTHER" id="PTHR36115">
    <property type="entry name" value="PROLINE-RICH ANTIGEN HOMOLOG-RELATED"/>
    <property type="match status" value="1"/>
</dbReference>
<dbReference type="InterPro" id="IPR051791">
    <property type="entry name" value="Pra-immunoreactive"/>
</dbReference>
<evidence type="ECO:0000256" key="6">
    <source>
        <dbReference type="SAM" id="Phobius"/>
    </source>
</evidence>
<dbReference type="Proteomes" id="UP000298125">
    <property type="component" value="Unassembled WGS sequence"/>
</dbReference>
<feature type="transmembrane region" description="Helical" evidence="6">
    <location>
        <begin position="95"/>
        <end position="114"/>
    </location>
</feature>